<keyword evidence="4" id="KW-0460">Magnesium</keyword>
<accession>A0ABD3JWW5</accession>
<dbReference type="GO" id="GO:0032259">
    <property type="term" value="P:methylation"/>
    <property type="evidence" value="ECO:0007669"/>
    <property type="project" value="UniProtKB-KW"/>
</dbReference>
<evidence type="ECO:0000256" key="1">
    <source>
        <dbReference type="ARBA" id="ARBA00022603"/>
    </source>
</evidence>
<dbReference type="PANTHER" id="PTHR31009">
    <property type="entry name" value="S-ADENOSYL-L-METHIONINE:CARBOXYL METHYLTRANSFERASE FAMILY PROTEIN"/>
    <property type="match status" value="1"/>
</dbReference>
<evidence type="ECO:0000313" key="6">
    <source>
        <dbReference type="Proteomes" id="UP001634007"/>
    </source>
</evidence>
<dbReference type="Gene3D" id="3.40.50.150">
    <property type="entry name" value="Vaccinia Virus protein VP39"/>
    <property type="match status" value="1"/>
</dbReference>
<keyword evidence="2" id="KW-0808">Transferase</keyword>
<proteinExistence type="predicted"/>
<dbReference type="EMBL" id="JBJKBG010000007">
    <property type="protein sequence ID" value="KAL3730764.1"/>
    <property type="molecule type" value="Genomic_DNA"/>
</dbReference>
<dbReference type="Gene3D" id="1.10.1200.270">
    <property type="entry name" value="Methyltransferase, alpha-helical capping domain"/>
    <property type="match status" value="1"/>
</dbReference>
<dbReference type="SUPFAM" id="SSF53335">
    <property type="entry name" value="S-adenosyl-L-methionine-dependent methyltransferases"/>
    <property type="match status" value="1"/>
</dbReference>
<organism evidence="5 6">
    <name type="scientific">Eucalyptus globulus</name>
    <name type="common">Tasmanian blue gum</name>
    <dbReference type="NCBI Taxonomy" id="34317"/>
    <lineage>
        <taxon>Eukaryota</taxon>
        <taxon>Viridiplantae</taxon>
        <taxon>Streptophyta</taxon>
        <taxon>Embryophyta</taxon>
        <taxon>Tracheophyta</taxon>
        <taxon>Spermatophyta</taxon>
        <taxon>Magnoliopsida</taxon>
        <taxon>eudicotyledons</taxon>
        <taxon>Gunneridae</taxon>
        <taxon>Pentapetalae</taxon>
        <taxon>rosids</taxon>
        <taxon>malvids</taxon>
        <taxon>Myrtales</taxon>
        <taxon>Myrtaceae</taxon>
        <taxon>Myrtoideae</taxon>
        <taxon>Eucalypteae</taxon>
        <taxon>Eucalyptus</taxon>
    </lineage>
</organism>
<dbReference type="GO" id="GO:0008168">
    <property type="term" value="F:methyltransferase activity"/>
    <property type="evidence" value="ECO:0007669"/>
    <property type="project" value="UniProtKB-KW"/>
</dbReference>
<evidence type="ECO:0000256" key="2">
    <source>
        <dbReference type="ARBA" id="ARBA00022679"/>
    </source>
</evidence>
<protein>
    <submittedName>
        <fullName evidence="5">Uncharacterized protein</fullName>
    </submittedName>
</protein>
<dbReference type="InterPro" id="IPR005299">
    <property type="entry name" value="MeTrfase_7"/>
</dbReference>
<dbReference type="Proteomes" id="UP001634007">
    <property type="component" value="Unassembled WGS sequence"/>
</dbReference>
<dbReference type="Pfam" id="PF03492">
    <property type="entry name" value="Methyltransf_7"/>
    <property type="match status" value="1"/>
</dbReference>
<evidence type="ECO:0000256" key="4">
    <source>
        <dbReference type="ARBA" id="ARBA00022842"/>
    </source>
</evidence>
<evidence type="ECO:0000313" key="5">
    <source>
        <dbReference type="EMBL" id="KAL3730764.1"/>
    </source>
</evidence>
<gene>
    <name evidence="5" type="ORF">ACJRO7_027747</name>
</gene>
<reference evidence="5 6" key="1">
    <citation type="submission" date="2024-11" db="EMBL/GenBank/DDBJ databases">
        <title>Chromosome-level genome assembly of Eucalyptus globulus Labill. provides insights into its genome evolution.</title>
        <authorList>
            <person name="Li X."/>
        </authorList>
    </citation>
    <scope>NUCLEOTIDE SEQUENCE [LARGE SCALE GENOMIC DNA]</scope>
    <source>
        <strain evidence="5">CL2024</strain>
        <tissue evidence="5">Fresh tender leaves</tissue>
    </source>
</reference>
<comment type="caution">
    <text evidence="5">The sequence shown here is derived from an EMBL/GenBank/DDBJ whole genome shotgun (WGS) entry which is preliminary data.</text>
</comment>
<keyword evidence="6" id="KW-1185">Reference proteome</keyword>
<dbReference type="InterPro" id="IPR029063">
    <property type="entry name" value="SAM-dependent_MTases_sf"/>
</dbReference>
<dbReference type="AlphaFoldDB" id="A0ABD3JWW5"/>
<evidence type="ECO:0000256" key="3">
    <source>
        <dbReference type="ARBA" id="ARBA00022723"/>
    </source>
</evidence>
<dbReference type="GO" id="GO:0046872">
    <property type="term" value="F:metal ion binding"/>
    <property type="evidence" value="ECO:0007669"/>
    <property type="project" value="UniProtKB-KW"/>
</dbReference>
<name>A0ABD3JWW5_EUCGL</name>
<dbReference type="InterPro" id="IPR042086">
    <property type="entry name" value="MeTrfase_capping"/>
</dbReference>
<keyword evidence="3" id="KW-0479">Metal-binding</keyword>
<sequence length="365" mass="41696">MDQILCMNGGEGKASYAQNSFVQEQVMSKAKPVLQETLRELYLESFPECLKLADLGCSSGPNTLLLLREIINSIDVICKQLNKKEPLFQMFLNDLFRNDFNTIFRSIPSFYEELRREKGGNFGPCFIAAMPGNFYGRLFPNRSLHFIHSSYGVQWRSQVPGNFVSEFGSPLNKGNIYLARTSPKSVLEAYLDLFKRDMTLFLMSRSEELVPEGRMVLTMIGRDASINLPDDQVSSILELLGMTVSDMVQEGLIEEEKLDNCNMPCYLPTPEEVRHVIQEEGSFHITRFETFKVTWDAEMGYGDVQLRGKYVAASIRAIAEPILAMHFGEEVMMDGLFERFARKVSQYTELHKGEYFNILVSIKNR</sequence>
<keyword evidence="1" id="KW-0489">Methyltransferase</keyword>